<feature type="compositionally biased region" description="Low complexity" evidence="16">
    <location>
        <begin position="29"/>
        <end position="44"/>
    </location>
</feature>
<comment type="similarity">
    <text evidence="3">Belongs to the acetyltransferase family. GCN5 subfamily.</text>
</comment>
<keyword evidence="9" id="KW-0010">Activator</keyword>
<dbReference type="FunFam" id="3.40.630.30:FF:000004">
    <property type="entry name" value="Histone acetyltransferase KAT2A"/>
    <property type="match status" value="1"/>
</dbReference>
<dbReference type="Gene3D" id="3.40.630.30">
    <property type="match status" value="1"/>
</dbReference>
<keyword evidence="12" id="KW-0539">Nucleus</keyword>
<dbReference type="Pfam" id="PF06466">
    <property type="entry name" value="PCAF_N"/>
    <property type="match status" value="1"/>
</dbReference>
<evidence type="ECO:0000313" key="19">
    <source>
        <dbReference type="EMBL" id="KAK7863221.1"/>
    </source>
</evidence>
<keyword evidence="8 15" id="KW-0103">Bromodomain</keyword>
<evidence type="ECO:0000256" key="2">
    <source>
        <dbReference type="ARBA" id="ARBA00004300"/>
    </source>
</evidence>
<dbReference type="Pfam" id="PF00583">
    <property type="entry name" value="Acetyltransf_1"/>
    <property type="match status" value="1"/>
</dbReference>
<dbReference type="InterPro" id="IPR037800">
    <property type="entry name" value="GCN5"/>
</dbReference>
<protein>
    <recommendedName>
        <fullName evidence="4">histone acetyltransferase</fullName>
        <ecNumber evidence="4">2.3.1.48</ecNumber>
    </recommendedName>
</protein>
<dbReference type="SMART" id="SM00297">
    <property type="entry name" value="BROMO"/>
    <property type="match status" value="1"/>
</dbReference>
<dbReference type="Pfam" id="PF00439">
    <property type="entry name" value="Bromodomain"/>
    <property type="match status" value="1"/>
</dbReference>
<evidence type="ECO:0000256" key="6">
    <source>
        <dbReference type="ARBA" id="ARBA00022853"/>
    </source>
</evidence>
<keyword evidence="7" id="KW-0805">Transcription regulation</keyword>
<feature type="compositionally biased region" description="Basic and acidic residues" evidence="16">
    <location>
        <begin position="401"/>
        <end position="411"/>
    </location>
</feature>
<gene>
    <name evidence="19" type="ORF">R5R35_001437</name>
</gene>
<evidence type="ECO:0000256" key="15">
    <source>
        <dbReference type="PROSITE-ProRule" id="PRU00035"/>
    </source>
</evidence>
<dbReference type="Proteomes" id="UP001378592">
    <property type="component" value="Unassembled WGS sequence"/>
</dbReference>
<dbReference type="InterPro" id="IPR009464">
    <property type="entry name" value="PCAF_N"/>
</dbReference>
<dbReference type="AlphaFoldDB" id="A0AAN9Z3I0"/>
<dbReference type="InterPro" id="IPR001487">
    <property type="entry name" value="Bromodomain"/>
</dbReference>
<evidence type="ECO:0000256" key="11">
    <source>
        <dbReference type="ARBA" id="ARBA00023212"/>
    </source>
</evidence>
<name>A0AAN9Z3I0_9ORTH</name>
<evidence type="ECO:0000256" key="7">
    <source>
        <dbReference type="ARBA" id="ARBA00023015"/>
    </source>
</evidence>
<keyword evidence="20" id="KW-1185">Reference proteome</keyword>
<keyword evidence="11" id="KW-0963">Cytoplasm</keyword>
<evidence type="ECO:0000256" key="9">
    <source>
        <dbReference type="ARBA" id="ARBA00023159"/>
    </source>
</evidence>
<feature type="region of interest" description="Disordered" evidence="16">
    <location>
        <begin position="378"/>
        <end position="433"/>
    </location>
</feature>
<dbReference type="GO" id="GO:0043992">
    <property type="term" value="F:histone H3K9 acetyltransferase activity"/>
    <property type="evidence" value="ECO:0007669"/>
    <property type="project" value="UniProtKB-ARBA"/>
</dbReference>
<dbReference type="EC" id="2.3.1.48" evidence="4"/>
<dbReference type="CDD" id="cd05509">
    <property type="entry name" value="Bromo_gcn5_like"/>
    <property type="match status" value="1"/>
</dbReference>
<accession>A0AAN9Z3I0</accession>
<comment type="caution">
    <text evidence="19">The sequence shown here is derived from an EMBL/GenBank/DDBJ whole genome shotgun (WGS) entry which is preliminary data.</text>
</comment>
<dbReference type="SUPFAM" id="SSF47370">
    <property type="entry name" value="Bromodomain"/>
    <property type="match status" value="1"/>
</dbReference>
<evidence type="ECO:0000256" key="14">
    <source>
        <dbReference type="ARBA" id="ARBA00048940"/>
    </source>
</evidence>
<keyword evidence="11" id="KW-0206">Cytoskeleton</keyword>
<dbReference type="PROSITE" id="PS00633">
    <property type="entry name" value="BROMODOMAIN_1"/>
    <property type="match status" value="1"/>
</dbReference>
<dbReference type="PANTHER" id="PTHR45750">
    <property type="entry name" value="GH11602P"/>
    <property type="match status" value="1"/>
</dbReference>
<feature type="domain" description="Bromo" evidence="17">
    <location>
        <begin position="730"/>
        <end position="800"/>
    </location>
</feature>
<dbReference type="InterPro" id="IPR016181">
    <property type="entry name" value="Acyl_CoA_acyltransferase"/>
</dbReference>
<dbReference type="InterPro" id="IPR000182">
    <property type="entry name" value="GNAT_dom"/>
</dbReference>
<dbReference type="Gene3D" id="1.20.920.10">
    <property type="entry name" value="Bromodomain-like"/>
    <property type="match status" value="1"/>
</dbReference>
<dbReference type="EMBL" id="JAZDUA010000236">
    <property type="protein sequence ID" value="KAK7863221.1"/>
    <property type="molecule type" value="Genomic_DNA"/>
</dbReference>
<evidence type="ECO:0000256" key="1">
    <source>
        <dbReference type="ARBA" id="ARBA00004123"/>
    </source>
</evidence>
<comment type="catalytic activity">
    <reaction evidence="14">
        <text>L-lysyl-[histone] + acetyl-CoA = N(6)-acetyl-L-lysyl-[histone] + CoA + H(+)</text>
        <dbReference type="Rhea" id="RHEA:21992"/>
        <dbReference type="Rhea" id="RHEA-COMP:9845"/>
        <dbReference type="Rhea" id="RHEA-COMP:11338"/>
        <dbReference type="ChEBI" id="CHEBI:15378"/>
        <dbReference type="ChEBI" id="CHEBI:29969"/>
        <dbReference type="ChEBI" id="CHEBI:57287"/>
        <dbReference type="ChEBI" id="CHEBI:57288"/>
        <dbReference type="ChEBI" id="CHEBI:61930"/>
        <dbReference type="EC" id="2.3.1.48"/>
    </reaction>
    <physiologicalReaction direction="left-to-right" evidence="14">
        <dbReference type="Rhea" id="RHEA:21993"/>
    </physiologicalReaction>
</comment>
<sequence>MSSEANGSASTQGGDMASKANMRAPGQLAAASASSGAAVGGAAATTPQPEPSSRQSNLQRIQQRKQQVYSWQHNKKLLKLAIYSACQAADCRCSGWKTAAPPEKPARADVASFTDPCRICTHSLKDHVSHLEPLTEDEINRLLGMVVDVENIYMSMHREDDVETRRIYNFLYKLLRKCIFTKAKPVVTGPLEQPPFEKPNIAKAITNFVLYKFGHLAQQEFQTMYDLAKMFVHCLNHWNFETPSARQQVLTQVERDAYHINYARWLVFCHVPAFCDSLSHYETTLVFGRKLLAAVFQSVRRQLLDKCQSERDRMPPEKRVLILTHFPRFLSMLEEEIYSANSPIWDPDFKQAPPAHLVAAVEGKVPAARRADAENKATAAGGAVGERPGAHGNTIGKKRLREGASGEKSTGDEVAASTKGTESKKRRMADPAEDFSEETVAEIIASINEAKNVNGSVVLFPEIEPRDAVPKLEEARGLIKLHVVGNSLTQRVSQQTMLYLLGLQNVFSKQLPKMPKEYISRFVFDPKHKTLALIKEGRPIGGICFRTFPTQGFIEIVFCAVTVQQQVQGYGTHLMNHLKDYHIRKGILHFLTFADSCAIGYFKKQGFSMDIKLPKTVYQGYIKNYKKATLMHCELNPKIVYTEFSAVVRKQKEIVKKRIEMRQHEVQKVRPGLTCFRDGVRGIPIESIPGIRDTGWRPAARNTRVSRITEEYNDPEKLFTTLKNVLNTIKNHSAAWPFLEPVNKNVVPDYYDHIKYPMDLKTMGERLKARYYITRRLFIADMTRIFNNCRHYNGPDNEYHRCADTLEKYFQTHMKELGLWDK</sequence>
<dbReference type="PROSITE" id="PS51186">
    <property type="entry name" value="GNAT"/>
    <property type="match status" value="1"/>
</dbReference>
<evidence type="ECO:0000256" key="5">
    <source>
        <dbReference type="ARBA" id="ARBA00022679"/>
    </source>
</evidence>
<comment type="subcellular location">
    <subcellularLocation>
        <location evidence="2">Cytoplasm</location>
        <location evidence="2">Cytoskeleton</location>
        <location evidence="2">Microtubule organizing center</location>
        <location evidence="2">Centrosome</location>
    </subcellularLocation>
    <subcellularLocation>
        <location evidence="1">Nucleus</location>
    </subcellularLocation>
</comment>
<keyword evidence="5" id="KW-0808">Transferase</keyword>
<evidence type="ECO:0000256" key="8">
    <source>
        <dbReference type="ARBA" id="ARBA00023117"/>
    </source>
</evidence>
<evidence type="ECO:0000313" key="20">
    <source>
        <dbReference type="Proteomes" id="UP001378592"/>
    </source>
</evidence>
<dbReference type="GO" id="GO:0045944">
    <property type="term" value="P:positive regulation of transcription by RNA polymerase II"/>
    <property type="evidence" value="ECO:0007669"/>
    <property type="project" value="TreeGrafter"/>
</dbReference>
<evidence type="ECO:0000256" key="12">
    <source>
        <dbReference type="ARBA" id="ARBA00023242"/>
    </source>
</evidence>
<feature type="compositionally biased region" description="Polar residues" evidence="16">
    <location>
        <begin position="45"/>
        <end position="61"/>
    </location>
</feature>
<dbReference type="InterPro" id="IPR018359">
    <property type="entry name" value="Bromodomain_CS"/>
</dbReference>
<dbReference type="GO" id="GO:0005813">
    <property type="term" value="C:centrosome"/>
    <property type="evidence" value="ECO:0007669"/>
    <property type="project" value="UniProtKB-SubCell"/>
</dbReference>
<evidence type="ECO:0000259" key="18">
    <source>
        <dbReference type="PROSITE" id="PS51186"/>
    </source>
</evidence>
<feature type="compositionally biased region" description="Polar residues" evidence="16">
    <location>
        <begin position="1"/>
        <end position="13"/>
    </location>
</feature>
<dbReference type="PANTHER" id="PTHR45750:SF3">
    <property type="entry name" value="HISTONE ACETYLTRANSFERASE"/>
    <property type="match status" value="1"/>
</dbReference>
<evidence type="ECO:0000256" key="10">
    <source>
        <dbReference type="ARBA" id="ARBA00023163"/>
    </source>
</evidence>
<keyword evidence="10" id="KW-0804">Transcription</keyword>
<evidence type="ECO:0000256" key="16">
    <source>
        <dbReference type="SAM" id="MobiDB-lite"/>
    </source>
</evidence>
<feature type="domain" description="N-acetyltransferase" evidence="18">
    <location>
        <begin position="490"/>
        <end position="636"/>
    </location>
</feature>
<evidence type="ECO:0000256" key="13">
    <source>
        <dbReference type="ARBA" id="ARBA00023315"/>
    </source>
</evidence>
<evidence type="ECO:0000259" key="17">
    <source>
        <dbReference type="PROSITE" id="PS50014"/>
    </source>
</evidence>
<dbReference type="GO" id="GO:0140672">
    <property type="term" value="C:ATAC complex"/>
    <property type="evidence" value="ECO:0007669"/>
    <property type="project" value="TreeGrafter"/>
</dbReference>
<feature type="region of interest" description="Disordered" evidence="16">
    <location>
        <begin position="1"/>
        <end position="61"/>
    </location>
</feature>
<proteinExistence type="inferred from homology"/>
<evidence type="ECO:0000256" key="4">
    <source>
        <dbReference type="ARBA" id="ARBA00013184"/>
    </source>
</evidence>
<dbReference type="PROSITE" id="PS50014">
    <property type="entry name" value="BROMODOMAIN_2"/>
    <property type="match status" value="1"/>
</dbReference>
<reference evidence="19 20" key="1">
    <citation type="submission" date="2024-03" db="EMBL/GenBank/DDBJ databases">
        <title>The genome assembly and annotation of the cricket Gryllus longicercus Weissman &amp; Gray.</title>
        <authorList>
            <person name="Szrajer S."/>
            <person name="Gray D."/>
            <person name="Ylla G."/>
        </authorList>
    </citation>
    <scope>NUCLEOTIDE SEQUENCE [LARGE SCALE GENOMIC DNA]</scope>
    <source>
        <strain evidence="19">DAG 2021-001</strain>
        <tissue evidence="19">Whole body minus gut</tissue>
    </source>
</reference>
<dbReference type="SUPFAM" id="SSF55729">
    <property type="entry name" value="Acyl-CoA N-acyltransferases (Nat)"/>
    <property type="match status" value="1"/>
</dbReference>
<dbReference type="PRINTS" id="PR00503">
    <property type="entry name" value="BROMODOMAIN"/>
</dbReference>
<organism evidence="19 20">
    <name type="scientific">Gryllus longicercus</name>
    <dbReference type="NCBI Taxonomy" id="2509291"/>
    <lineage>
        <taxon>Eukaryota</taxon>
        <taxon>Metazoa</taxon>
        <taxon>Ecdysozoa</taxon>
        <taxon>Arthropoda</taxon>
        <taxon>Hexapoda</taxon>
        <taxon>Insecta</taxon>
        <taxon>Pterygota</taxon>
        <taxon>Neoptera</taxon>
        <taxon>Polyneoptera</taxon>
        <taxon>Orthoptera</taxon>
        <taxon>Ensifera</taxon>
        <taxon>Gryllidea</taxon>
        <taxon>Grylloidea</taxon>
        <taxon>Gryllidae</taxon>
        <taxon>Gryllinae</taxon>
        <taxon>Gryllus</taxon>
    </lineage>
</organism>
<keyword evidence="13" id="KW-0012">Acyltransferase</keyword>
<keyword evidence="6" id="KW-0156">Chromatin regulator</keyword>
<evidence type="ECO:0000256" key="3">
    <source>
        <dbReference type="ARBA" id="ARBA00008607"/>
    </source>
</evidence>
<dbReference type="InterPro" id="IPR036427">
    <property type="entry name" value="Bromodomain-like_sf"/>
</dbReference>
<dbReference type="CDD" id="cd04301">
    <property type="entry name" value="NAT_SF"/>
    <property type="match status" value="1"/>
</dbReference>
<dbReference type="GO" id="GO:0005634">
    <property type="term" value="C:nucleus"/>
    <property type="evidence" value="ECO:0007669"/>
    <property type="project" value="UniProtKB-SubCell"/>
</dbReference>